<comment type="caution">
    <text evidence="1">The sequence shown here is derived from an EMBL/GenBank/DDBJ whole genome shotgun (WGS) entry which is preliminary data.</text>
</comment>
<accession>X1VH72</accession>
<dbReference type="EMBL" id="BARW01028556">
    <property type="protein sequence ID" value="GAJ14146.1"/>
    <property type="molecule type" value="Genomic_DNA"/>
</dbReference>
<sequence length="207" mass="23242">PNSTFHWDKVDEVSPDSSTYIFNIGGHPFTDYDLYRLPLHSGSGTINHVKVYVYCKLQSQLGFIDIIIKTGGTEYDSPEYIDISTSWEYYSYQWNTNPKTRGAWTWDQIDALQIGLVLLNQYVGYEAYCSQVYVEIDYTPTDEKDEKPEFSPGELKTAIAPITVKPSGLSCSAELYLVSNDAKVATSGEKSFNSTGIEQDISHTLGN</sequence>
<evidence type="ECO:0000313" key="1">
    <source>
        <dbReference type="EMBL" id="GAJ14146.1"/>
    </source>
</evidence>
<reference evidence="1" key="1">
    <citation type="journal article" date="2014" name="Front. Microbiol.">
        <title>High frequency of phylogenetically diverse reductive dehalogenase-homologous genes in deep subseafloor sedimentary metagenomes.</title>
        <authorList>
            <person name="Kawai M."/>
            <person name="Futagami T."/>
            <person name="Toyoda A."/>
            <person name="Takaki Y."/>
            <person name="Nishi S."/>
            <person name="Hori S."/>
            <person name="Arai W."/>
            <person name="Tsubouchi T."/>
            <person name="Morono Y."/>
            <person name="Uchiyama I."/>
            <person name="Ito T."/>
            <person name="Fujiyama A."/>
            <person name="Inagaki F."/>
            <person name="Takami H."/>
        </authorList>
    </citation>
    <scope>NUCLEOTIDE SEQUENCE</scope>
    <source>
        <strain evidence="1">Expedition CK06-06</strain>
    </source>
</reference>
<gene>
    <name evidence="1" type="ORF">S12H4_46079</name>
</gene>
<name>X1VH72_9ZZZZ</name>
<evidence type="ECO:0008006" key="2">
    <source>
        <dbReference type="Google" id="ProtNLM"/>
    </source>
</evidence>
<proteinExistence type="predicted"/>
<feature type="non-terminal residue" evidence="1">
    <location>
        <position position="1"/>
    </location>
</feature>
<dbReference type="AlphaFoldDB" id="X1VH72"/>
<organism evidence="1">
    <name type="scientific">marine sediment metagenome</name>
    <dbReference type="NCBI Taxonomy" id="412755"/>
    <lineage>
        <taxon>unclassified sequences</taxon>
        <taxon>metagenomes</taxon>
        <taxon>ecological metagenomes</taxon>
    </lineage>
</organism>
<protein>
    <recommendedName>
        <fullName evidence="2">DNRLRE domain-containing protein</fullName>
    </recommendedName>
</protein>